<evidence type="ECO:0000256" key="1">
    <source>
        <dbReference type="SAM" id="Phobius"/>
    </source>
</evidence>
<keyword evidence="1" id="KW-1133">Transmembrane helix</keyword>
<accession>A0A842JGI0</accession>
<evidence type="ECO:0000313" key="3">
    <source>
        <dbReference type="Proteomes" id="UP000587396"/>
    </source>
</evidence>
<feature type="transmembrane region" description="Helical" evidence="1">
    <location>
        <begin position="37"/>
        <end position="58"/>
    </location>
</feature>
<organism evidence="2 3">
    <name type="scientific">Gordonibacter massiliensis</name>
    <name type="common">ex Traore et al. 2017</name>
    <dbReference type="NCBI Taxonomy" id="1841863"/>
    <lineage>
        <taxon>Bacteria</taxon>
        <taxon>Bacillati</taxon>
        <taxon>Actinomycetota</taxon>
        <taxon>Coriobacteriia</taxon>
        <taxon>Eggerthellales</taxon>
        <taxon>Eggerthellaceae</taxon>
        <taxon>Gordonibacter</taxon>
    </lineage>
</organism>
<reference evidence="2 3" key="1">
    <citation type="submission" date="2020-08" db="EMBL/GenBank/DDBJ databases">
        <authorList>
            <person name="Liu C."/>
            <person name="Sun Q."/>
        </authorList>
    </citation>
    <scope>NUCLEOTIDE SEQUENCE [LARGE SCALE GENOMIC DNA]</scope>
    <source>
        <strain evidence="2 3">N22</strain>
    </source>
</reference>
<gene>
    <name evidence="2" type="ORF">H7313_09565</name>
</gene>
<dbReference type="Proteomes" id="UP000587396">
    <property type="component" value="Unassembled WGS sequence"/>
</dbReference>
<dbReference type="AlphaFoldDB" id="A0A842JGI0"/>
<dbReference type="RefSeq" id="WP_185905394.1">
    <property type="nucleotide sequence ID" value="NZ_JAASIO010000002.1"/>
</dbReference>
<keyword evidence="1" id="KW-0472">Membrane</keyword>
<name>A0A842JGI0_9ACTN</name>
<proteinExistence type="predicted"/>
<sequence length="258" mass="26999">MFFNARKNGYDAGDGPVRYLDGSSLARPLNAPRPQMVIMAAFVLVAAIIGGVFLFNVIDNVSHSAERAQATMEQNLARPASMESLPNLASLVGLDVEGIKAAFAEAGWSIADKGALSGDTSGKIDLIKLPADVSEAQALVMYSNVSGLSAADATLLLNGSWQFTAEPGDYTDMRVKYADFSSGSVEAAVQTAIASEGFDPATAGEVGVDESGNTFLEGTVAVGDDTYHWRVSAIGLSSVYDVKGLPETAVYVGIRLYA</sequence>
<protein>
    <submittedName>
        <fullName evidence="2">Teichoic acid transporter</fullName>
    </submittedName>
</protein>
<keyword evidence="3" id="KW-1185">Reference proteome</keyword>
<dbReference type="EMBL" id="JACMSE010000006">
    <property type="protein sequence ID" value="MBC2889591.1"/>
    <property type="molecule type" value="Genomic_DNA"/>
</dbReference>
<evidence type="ECO:0000313" key="2">
    <source>
        <dbReference type="EMBL" id="MBC2889591.1"/>
    </source>
</evidence>
<comment type="caution">
    <text evidence="2">The sequence shown here is derived from an EMBL/GenBank/DDBJ whole genome shotgun (WGS) entry which is preliminary data.</text>
</comment>
<keyword evidence="1" id="KW-0812">Transmembrane</keyword>